<feature type="compositionally biased region" description="Basic and acidic residues" evidence="6">
    <location>
        <begin position="1339"/>
        <end position="1351"/>
    </location>
</feature>
<dbReference type="GO" id="GO:0046872">
    <property type="term" value="F:metal ion binding"/>
    <property type="evidence" value="ECO:0007669"/>
    <property type="project" value="InterPro"/>
</dbReference>
<feature type="region of interest" description="Disordered" evidence="6">
    <location>
        <begin position="599"/>
        <end position="621"/>
    </location>
</feature>
<dbReference type="Proteomes" id="UP000504612">
    <property type="component" value="Unplaced"/>
</dbReference>
<dbReference type="SMART" id="SM01127">
    <property type="entry name" value="DDHD"/>
    <property type="match status" value="1"/>
</dbReference>
<dbReference type="CTD" id="57605"/>
<feature type="region of interest" description="Disordered" evidence="6">
    <location>
        <begin position="1316"/>
        <end position="1377"/>
    </location>
</feature>
<dbReference type="RefSeq" id="XP_026542803.1">
    <property type="nucleotide sequence ID" value="XM_026687018.1"/>
</dbReference>
<accession>A0A6J1VQF1</accession>
<keyword evidence="3" id="KW-0488">Methylation</keyword>
<dbReference type="PANTHER" id="PTHR10658">
    <property type="entry name" value="PHOSPHATIDYLINOSITOL TRANSFER PROTEIN"/>
    <property type="match status" value="1"/>
</dbReference>
<evidence type="ECO:0000256" key="1">
    <source>
        <dbReference type="ARBA" id="ARBA00004184"/>
    </source>
</evidence>
<dbReference type="InterPro" id="IPR004177">
    <property type="entry name" value="DDHD_dom"/>
</dbReference>
<dbReference type="Gene3D" id="3.40.50.1000">
    <property type="entry name" value="HAD superfamily/HAD-like"/>
    <property type="match status" value="1"/>
</dbReference>
<dbReference type="Pfam" id="PF24695">
    <property type="entry name" value="PITM1-3"/>
    <property type="match status" value="1"/>
</dbReference>
<keyword evidence="5" id="KW-0106">Calcium</keyword>
<evidence type="ECO:0000256" key="3">
    <source>
        <dbReference type="ARBA" id="ARBA00022481"/>
    </source>
</evidence>
<dbReference type="GO" id="GO:0008526">
    <property type="term" value="F:phosphatidylinositol transfer activity"/>
    <property type="evidence" value="ECO:0007669"/>
    <property type="project" value="TreeGrafter"/>
</dbReference>
<keyword evidence="8" id="KW-1185">Reference proteome</keyword>
<dbReference type="InterPro" id="IPR055261">
    <property type="entry name" value="PI_transfer_N"/>
</dbReference>
<dbReference type="InterPro" id="IPR001666">
    <property type="entry name" value="PI_transfer"/>
</dbReference>
<feature type="region of interest" description="Disordered" evidence="6">
    <location>
        <begin position="287"/>
        <end position="335"/>
    </location>
</feature>
<dbReference type="GO" id="GO:0035091">
    <property type="term" value="F:phosphatidylinositol binding"/>
    <property type="evidence" value="ECO:0007669"/>
    <property type="project" value="TreeGrafter"/>
</dbReference>
<dbReference type="FunFam" id="3.30.530.20:FF:000001">
    <property type="entry name" value="Phosphatidylinositol transfer protein membrane associated 2"/>
    <property type="match status" value="1"/>
</dbReference>
<dbReference type="Pfam" id="PF02862">
    <property type="entry name" value="DDHD"/>
    <property type="match status" value="1"/>
</dbReference>
<dbReference type="PANTHER" id="PTHR10658:SF41">
    <property type="entry name" value="MEMBRANE-ASSOCIATED PHOSPHATIDYLINOSITOL TRANSFER PROTEIN 2"/>
    <property type="match status" value="1"/>
</dbReference>
<organism evidence="8 9">
    <name type="scientific">Notechis scutatus</name>
    <name type="common">mainland tiger snake</name>
    <dbReference type="NCBI Taxonomy" id="8663"/>
    <lineage>
        <taxon>Eukaryota</taxon>
        <taxon>Metazoa</taxon>
        <taxon>Chordata</taxon>
        <taxon>Craniata</taxon>
        <taxon>Vertebrata</taxon>
        <taxon>Euteleostomi</taxon>
        <taxon>Lepidosauria</taxon>
        <taxon>Squamata</taxon>
        <taxon>Bifurcata</taxon>
        <taxon>Unidentata</taxon>
        <taxon>Episquamata</taxon>
        <taxon>Toxicofera</taxon>
        <taxon>Serpentes</taxon>
        <taxon>Colubroidea</taxon>
        <taxon>Elapidae</taxon>
        <taxon>Hydrophiinae</taxon>
        <taxon>Notechis</taxon>
    </lineage>
</organism>
<proteinExistence type="inferred from homology"/>
<dbReference type="GO" id="GO:0008525">
    <property type="term" value="F:phosphatidylcholine transporter activity"/>
    <property type="evidence" value="ECO:0007669"/>
    <property type="project" value="TreeGrafter"/>
</dbReference>
<dbReference type="KEGG" id="nss:113425043"/>
<evidence type="ECO:0000256" key="6">
    <source>
        <dbReference type="SAM" id="MobiDB-lite"/>
    </source>
</evidence>
<evidence type="ECO:0000256" key="4">
    <source>
        <dbReference type="ARBA" id="ARBA00022553"/>
    </source>
</evidence>
<keyword evidence="4" id="KW-0597">Phosphoprotein</keyword>
<dbReference type="GO" id="GO:0031210">
    <property type="term" value="F:phosphatidylcholine binding"/>
    <property type="evidence" value="ECO:0007669"/>
    <property type="project" value="TreeGrafter"/>
</dbReference>
<dbReference type="FunFam" id="3.40.50.1000:FF:000173">
    <property type="entry name" value="Membrane-associated phosphatidylinositol transfer protein 2"/>
    <property type="match status" value="1"/>
</dbReference>
<dbReference type="SUPFAM" id="SSF55961">
    <property type="entry name" value="Bet v1-like"/>
    <property type="match status" value="1"/>
</dbReference>
<dbReference type="InterPro" id="IPR023214">
    <property type="entry name" value="HAD_sf"/>
</dbReference>
<dbReference type="PROSITE" id="PS51043">
    <property type="entry name" value="DDHD"/>
    <property type="match status" value="1"/>
</dbReference>
<dbReference type="Pfam" id="PF24694">
    <property type="entry name" value="LNS2_PITM1-3"/>
    <property type="match status" value="1"/>
</dbReference>
<feature type="domain" description="DDHD" evidence="7">
    <location>
        <begin position="669"/>
        <end position="983"/>
    </location>
</feature>
<evidence type="ECO:0000313" key="8">
    <source>
        <dbReference type="Proteomes" id="UP000504612"/>
    </source>
</evidence>
<dbReference type="InterPro" id="IPR036412">
    <property type="entry name" value="HAD-like_sf"/>
</dbReference>
<comment type="subcellular location">
    <subcellularLocation>
        <location evidence="1">Endomembrane system</location>
        <topology evidence="1">Peripheral membrane protein</topology>
    </subcellularLocation>
</comment>
<dbReference type="InterPro" id="IPR031315">
    <property type="entry name" value="LNS2/PITP"/>
</dbReference>
<feature type="compositionally biased region" description="Polar residues" evidence="6">
    <location>
        <begin position="1316"/>
        <end position="1329"/>
    </location>
</feature>
<dbReference type="SUPFAM" id="SSF56784">
    <property type="entry name" value="HAD-like"/>
    <property type="match status" value="1"/>
</dbReference>
<reference evidence="9" key="1">
    <citation type="submission" date="2025-08" db="UniProtKB">
        <authorList>
            <consortium name="RefSeq"/>
        </authorList>
    </citation>
    <scope>IDENTIFICATION</scope>
</reference>
<evidence type="ECO:0000313" key="9">
    <source>
        <dbReference type="RefSeq" id="XP_026542803.1"/>
    </source>
</evidence>
<dbReference type="GeneID" id="113425043"/>
<dbReference type="Pfam" id="PF02121">
    <property type="entry name" value="IP_trans"/>
    <property type="match status" value="1"/>
</dbReference>
<dbReference type="GO" id="GO:0012505">
    <property type="term" value="C:endomembrane system"/>
    <property type="evidence" value="ECO:0007669"/>
    <property type="project" value="UniProtKB-SubCell"/>
</dbReference>
<sequence length="1377" mass="154268">MLIKEYRIPLPMSVEEYRIAQLYMIQKKSREETCGEGSGVEILENRPYIDGPGGDGQYTHKVYHIGMHIPSWFRSILPKAALRVEEESWNAYPYTRTRYTCPFVEKFSIDIETYYISDSGEQPNVFNLSPAEKRQTVLDPIDIVKDPVPPHEYKSEEDPKVFKSAKTARGPLPEDWIQEQKNNPGTYPVMCAYKLCKVEFRYWGMQSKIERFIHDVGLRKVMVRAHRQAWCWQDEWYGLTIEDIRQLEKEAQLMLAKKMAQFSINEPDLEPHLPQDSLKNERNLESKAIPPSTEGVDAASNTDESLPRRVLTKQWSTSSKSSSKRGGELGPKAGKKGAMGLGVPWRINPVYTPIFFPLPDDPTLESAAGFHVGCSVERLSIIEDEAAPPLAQPSQIHVLLLVLHGGNILDTGSGEQSSKQGDVNTIATAFDTVIRVHYPATLGRIAIKLVPCPAICSEAFSLVSNLSPYSYDEGCLCSSQDHIPLAALPLLATSSPQYQEAVATVILRANQVYGDFIRSQEGASFNGQVCLIGDCVGGILAFDALCYSNQTMAESQNSSRRGSVISVQDMDLLSPGILVNNSYCSEGCGLEASRHLSRSTADLPRSNEEDPQKQQLLRKRSDSSTFELDTLKQHQAFLSSLHSSALKNFPGSRRSSSSTQLDGGNLGKFEFEITDFFLFGCPLGLVLALRKTIIPTLDIFQLRPACQQVYNLFHPADPSASRLEPLLEKKFHILPPFNIPRYQRFPLGDGNSSLLVETVQNNPDLLIESNLLAAFQNQDNFMETSIPVPTLNWQDVSNKTSGFAESDVVQSHGGVLVENTSPSAPVSAPQFRAFRRASEVSTVSQVSGMADSYTASNIANNKKHHLNHSRGFSLLALLALPHKPHIQSFPQRTGRLKPERSLNPSGRRFENSLHRETETVRLIPDLDVHKVAAKWWGTKRIDYALYCPDALTAFPTVALPHLFHASYWESTDVVSFLLRQVMRHENGSILEVDGKEISVFTPSKPREKWLRKRTQVKLRNVTANHRINDTIANEERPQVLNGRFMYGPLDMVTLTGEKVDIHIMTQPPSGEWVYFDTEIANSSGRISYMIPEQRRLGIGVYPVKMVVRGDHTYADSYITVLPRGTEFVVFSIDGSFAASVSIMGSDPKVRAGAVDVVRHWQELGYLIIYVTGRPDMQKQRVVAWLAQHNFPHGIVSFCDGLVHDPLRHKANFLKSLVTDLDMKIHAAYGSTKDVSVYTSINLPPPQIYIVGRPTKKLQNQCQFITEGYASHLAQLEYTHRSRPAKNTTRMALRKGSFGLPGQTEFLRKRNHLLRTISSQPTVSSGQSASYRPEWTQSHSESDRERDRERSQRSMSLATGCWGRSTLPRLEPGNLGQK</sequence>
<evidence type="ECO:0000256" key="5">
    <source>
        <dbReference type="ARBA" id="ARBA00022837"/>
    </source>
</evidence>
<name>A0A6J1VQF1_9SAUR</name>
<evidence type="ECO:0000256" key="2">
    <source>
        <dbReference type="ARBA" id="ARBA00010316"/>
    </source>
</evidence>
<dbReference type="GO" id="GO:0005737">
    <property type="term" value="C:cytoplasm"/>
    <property type="evidence" value="ECO:0007669"/>
    <property type="project" value="TreeGrafter"/>
</dbReference>
<dbReference type="Gene3D" id="3.30.530.20">
    <property type="match status" value="1"/>
</dbReference>
<dbReference type="CDD" id="cd08889">
    <property type="entry name" value="SRPBCC_PITPNM1-2_like"/>
    <property type="match status" value="1"/>
</dbReference>
<protein>
    <submittedName>
        <fullName evidence="9">Membrane-associated phosphatidylinositol transfer protein 2</fullName>
    </submittedName>
</protein>
<gene>
    <name evidence="9" type="primary">PITPNM2</name>
</gene>
<dbReference type="SMART" id="SM00775">
    <property type="entry name" value="LNS2"/>
    <property type="match status" value="1"/>
</dbReference>
<comment type="similarity">
    <text evidence="2">Belongs to the PtdIns transfer protein family. PI transfer class IIA subfamily.</text>
</comment>
<evidence type="ECO:0000259" key="7">
    <source>
        <dbReference type="PROSITE" id="PS51043"/>
    </source>
</evidence>
<dbReference type="InterPro" id="IPR023393">
    <property type="entry name" value="START-like_dom_sf"/>
</dbReference>
<dbReference type="PRINTS" id="PR00391">
    <property type="entry name" value="PITRANSFER"/>
</dbReference>